<proteinExistence type="predicted"/>
<dbReference type="EMBL" id="LWDX02058218">
    <property type="protein sequence ID" value="OEL17947.1"/>
    <property type="molecule type" value="Genomic_DNA"/>
</dbReference>
<organism evidence="2 3">
    <name type="scientific">Dichanthelium oligosanthes</name>
    <dbReference type="NCBI Taxonomy" id="888268"/>
    <lineage>
        <taxon>Eukaryota</taxon>
        <taxon>Viridiplantae</taxon>
        <taxon>Streptophyta</taxon>
        <taxon>Embryophyta</taxon>
        <taxon>Tracheophyta</taxon>
        <taxon>Spermatophyta</taxon>
        <taxon>Magnoliopsida</taxon>
        <taxon>Liliopsida</taxon>
        <taxon>Poales</taxon>
        <taxon>Poaceae</taxon>
        <taxon>PACMAD clade</taxon>
        <taxon>Panicoideae</taxon>
        <taxon>Panicodae</taxon>
        <taxon>Paniceae</taxon>
        <taxon>Dichantheliinae</taxon>
        <taxon>Dichanthelium</taxon>
    </lineage>
</organism>
<dbReference type="Proteomes" id="UP000095767">
    <property type="component" value="Unassembled WGS sequence"/>
</dbReference>
<name>A0A1E5UYM1_9POAL</name>
<keyword evidence="3" id="KW-1185">Reference proteome</keyword>
<evidence type="ECO:0000256" key="1">
    <source>
        <dbReference type="SAM" id="MobiDB-lite"/>
    </source>
</evidence>
<gene>
    <name evidence="2" type="ORF">BAE44_0021024</name>
</gene>
<dbReference type="AlphaFoldDB" id="A0A1E5UYM1"/>
<reference evidence="2 3" key="1">
    <citation type="submission" date="2016-09" db="EMBL/GenBank/DDBJ databases">
        <title>The draft genome of Dichanthelium oligosanthes: A C3 panicoid grass species.</title>
        <authorList>
            <person name="Studer A.J."/>
            <person name="Schnable J.C."/>
            <person name="Brutnell T.P."/>
        </authorList>
    </citation>
    <scope>NUCLEOTIDE SEQUENCE [LARGE SCALE GENOMIC DNA]</scope>
    <source>
        <strain evidence="3">cv. Kellogg 1175</strain>
        <tissue evidence="2">Leaf</tissue>
    </source>
</reference>
<feature type="region of interest" description="Disordered" evidence="1">
    <location>
        <begin position="1"/>
        <end position="29"/>
    </location>
</feature>
<accession>A0A1E5UYM1</accession>
<evidence type="ECO:0000313" key="2">
    <source>
        <dbReference type="EMBL" id="OEL17947.1"/>
    </source>
</evidence>
<evidence type="ECO:0000313" key="3">
    <source>
        <dbReference type="Proteomes" id="UP000095767"/>
    </source>
</evidence>
<feature type="compositionally biased region" description="Polar residues" evidence="1">
    <location>
        <begin position="1"/>
        <end position="23"/>
    </location>
</feature>
<comment type="caution">
    <text evidence="2">The sequence shown here is derived from an EMBL/GenBank/DDBJ whole genome shotgun (WGS) entry which is preliminary data.</text>
</comment>
<sequence>MMRSDMQSSGAAAATVSTPASEKTSTEEQARAIICAAQRAVDGGAGGLSLKKSLEWFLEGRKNKAAAAAAGIQRHLEDSSLSN</sequence>
<protein>
    <submittedName>
        <fullName evidence="2">Uncharacterized protein</fullName>
    </submittedName>
</protein>